<evidence type="ECO:0000259" key="2">
    <source>
        <dbReference type="PROSITE" id="PS50943"/>
    </source>
</evidence>
<dbReference type="CDD" id="cd02209">
    <property type="entry name" value="cupin_XRE_C"/>
    <property type="match status" value="1"/>
</dbReference>
<dbReference type="RefSeq" id="WP_188755922.1">
    <property type="nucleotide sequence ID" value="NZ_BMJY01000006.1"/>
</dbReference>
<evidence type="ECO:0000256" key="1">
    <source>
        <dbReference type="ARBA" id="ARBA00023125"/>
    </source>
</evidence>
<feature type="domain" description="HTH cro/C1-type" evidence="2">
    <location>
        <begin position="8"/>
        <end position="62"/>
    </location>
</feature>
<evidence type="ECO:0000313" key="3">
    <source>
        <dbReference type="EMBL" id="GGH43638.1"/>
    </source>
</evidence>
<keyword evidence="4" id="KW-1185">Reference proteome</keyword>
<sequence>MNELGERIRRAREARGESLRSTAGAAGISPSLLSQVETGKVRPSVSTLYAIATCLGLSVDDILDTARAAPVTAVPTTPVQRHEDEPALVMENGVVWRRLAGMGPGSGIDAIRVTYEPGAASSLDGTHMRHAGVEYGTITAGELTLKVDFETHRVRVGDSFCFDSTRPHFYVNDGDVTAEGIWFVIGRADGETAAGDEPLRSAVEAMAALSRLPPQEGRLPQEAPL</sequence>
<dbReference type="InterPro" id="IPR014710">
    <property type="entry name" value="RmlC-like_jellyroll"/>
</dbReference>
<comment type="caution">
    <text evidence="3">The sequence shown here is derived from an EMBL/GenBank/DDBJ whole genome shotgun (WGS) entry which is preliminary data.</text>
</comment>
<dbReference type="SUPFAM" id="SSF51182">
    <property type="entry name" value="RmlC-like cupins"/>
    <property type="match status" value="1"/>
</dbReference>
<dbReference type="InterPro" id="IPR001387">
    <property type="entry name" value="Cro/C1-type_HTH"/>
</dbReference>
<keyword evidence="1" id="KW-0238">DNA-binding</keyword>
<dbReference type="GO" id="GO:0003700">
    <property type="term" value="F:DNA-binding transcription factor activity"/>
    <property type="evidence" value="ECO:0007669"/>
    <property type="project" value="TreeGrafter"/>
</dbReference>
<organism evidence="3 4">
    <name type="scientific">Microbacterium album</name>
    <dbReference type="NCBI Taxonomy" id="2053191"/>
    <lineage>
        <taxon>Bacteria</taxon>
        <taxon>Bacillati</taxon>
        <taxon>Actinomycetota</taxon>
        <taxon>Actinomycetes</taxon>
        <taxon>Micrococcales</taxon>
        <taxon>Microbacteriaceae</taxon>
        <taxon>Microbacterium</taxon>
    </lineage>
</organism>
<dbReference type="PANTHER" id="PTHR46797">
    <property type="entry name" value="HTH-TYPE TRANSCRIPTIONAL REGULATOR"/>
    <property type="match status" value="1"/>
</dbReference>
<dbReference type="Pfam" id="PF07883">
    <property type="entry name" value="Cupin_2"/>
    <property type="match status" value="1"/>
</dbReference>
<dbReference type="InterPro" id="IPR010982">
    <property type="entry name" value="Lambda_DNA-bd_dom_sf"/>
</dbReference>
<evidence type="ECO:0000313" key="4">
    <source>
        <dbReference type="Proteomes" id="UP000657592"/>
    </source>
</evidence>
<dbReference type="GO" id="GO:0003677">
    <property type="term" value="F:DNA binding"/>
    <property type="evidence" value="ECO:0007669"/>
    <property type="project" value="UniProtKB-KW"/>
</dbReference>
<dbReference type="CDD" id="cd00093">
    <property type="entry name" value="HTH_XRE"/>
    <property type="match status" value="1"/>
</dbReference>
<dbReference type="PANTHER" id="PTHR46797:SF1">
    <property type="entry name" value="METHYLPHOSPHONATE SYNTHASE"/>
    <property type="match status" value="1"/>
</dbReference>
<dbReference type="InterPro" id="IPR011051">
    <property type="entry name" value="RmlC_Cupin_sf"/>
</dbReference>
<gene>
    <name evidence="3" type="ORF">GCM10010921_17730</name>
</gene>
<protein>
    <recommendedName>
        <fullName evidence="2">HTH cro/C1-type domain-containing protein</fullName>
    </recommendedName>
</protein>
<accession>A0A917IFH4</accession>
<reference evidence="3" key="1">
    <citation type="journal article" date="2014" name="Int. J. Syst. Evol. Microbiol.">
        <title>Complete genome sequence of Corynebacterium casei LMG S-19264T (=DSM 44701T), isolated from a smear-ripened cheese.</title>
        <authorList>
            <consortium name="US DOE Joint Genome Institute (JGI-PGF)"/>
            <person name="Walter F."/>
            <person name="Albersmeier A."/>
            <person name="Kalinowski J."/>
            <person name="Ruckert C."/>
        </authorList>
    </citation>
    <scope>NUCLEOTIDE SEQUENCE</scope>
    <source>
        <strain evidence="3">CGMCC 1.15794</strain>
    </source>
</reference>
<dbReference type="InterPro" id="IPR050807">
    <property type="entry name" value="TransReg_Diox_bact_type"/>
</dbReference>
<dbReference type="Gene3D" id="2.60.120.10">
    <property type="entry name" value="Jelly Rolls"/>
    <property type="match status" value="1"/>
</dbReference>
<dbReference type="InterPro" id="IPR013096">
    <property type="entry name" value="Cupin_2"/>
</dbReference>
<dbReference type="Pfam" id="PF13560">
    <property type="entry name" value="HTH_31"/>
    <property type="match status" value="1"/>
</dbReference>
<dbReference type="Proteomes" id="UP000657592">
    <property type="component" value="Unassembled WGS sequence"/>
</dbReference>
<proteinExistence type="predicted"/>
<dbReference type="GO" id="GO:0005829">
    <property type="term" value="C:cytosol"/>
    <property type="evidence" value="ECO:0007669"/>
    <property type="project" value="TreeGrafter"/>
</dbReference>
<reference evidence="3" key="2">
    <citation type="submission" date="2020-09" db="EMBL/GenBank/DDBJ databases">
        <authorList>
            <person name="Sun Q."/>
            <person name="Zhou Y."/>
        </authorList>
    </citation>
    <scope>NUCLEOTIDE SEQUENCE</scope>
    <source>
        <strain evidence="3">CGMCC 1.15794</strain>
    </source>
</reference>
<name>A0A917IFH4_9MICO</name>
<dbReference type="PROSITE" id="PS50943">
    <property type="entry name" value="HTH_CROC1"/>
    <property type="match status" value="1"/>
</dbReference>
<dbReference type="SMART" id="SM00530">
    <property type="entry name" value="HTH_XRE"/>
    <property type="match status" value="1"/>
</dbReference>
<dbReference type="AlphaFoldDB" id="A0A917IFH4"/>
<dbReference type="SUPFAM" id="SSF47413">
    <property type="entry name" value="lambda repressor-like DNA-binding domains"/>
    <property type="match status" value="1"/>
</dbReference>
<dbReference type="Gene3D" id="1.10.260.40">
    <property type="entry name" value="lambda repressor-like DNA-binding domains"/>
    <property type="match status" value="1"/>
</dbReference>
<dbReference type="EMBL" id="BMJY01000006">
    <property type="protein sequence ID" value="GGH43638.1"/>
    <property type="molecule type" value="Genomic_DNA"/>
</dbReference>